<dbReference type="InterPro" id="IPR029028">
    <property type="entry name" value="Alpha/beta_knot_MTases"/>
</dbReference>
<organism evidence="2 3">
    <name type="scientific">Golovinomyces cichoracearum</name>
    <dbReference type="NCBI Taxonomy" id="62708"/>
    <lineage>
        <taxon>Eukaryota</taxon>
        <taxon>Fungi</taxon>
        <taxon>Dikarya</taxon>
        <taxon>Ascomycota</taxon>
        <taxon>Pezizomycotina</taxon>
        <taxon>Leotiomycetes</taxon>
        <taxon>Erysiphales</taxon>
        <taxon>Erysiphaceae</taxon>
        <taxon>Golovinomyces</taxon>
    </lineage>
</organism>
<dbReference type="Gene3D" id="3.40.1280.10">
    <property type="match status" value="2"/>
</dbReference>
<gene>
    <name evidence="2" type="ORF">GcM1_236123</name>
</gene>
<dbReference type="AlphaFoldDB" id="A0A420IKN6"/>
<dbReference type="InterPro" id="IPR003750">
    <property type="entry name" value="Put_MeTrfase-C9orf114-like"/>
</dbReference>
<evidence type="ECO:0000313" key="3">
    <source>
        <dbReference type="Proteomes" id="UP000285326"/>
    </source>
</evidence>
<comment type="caution">
    <text evidence="2">The sequence shown here is derived from an EMBL/GenBank/DDBJ whole genome shotgun (WGS) entry which is preliminary data.</text>
</comment>
<dbReference type="PANTHER" id="PTHR12150:SF13">
    <property type="entry name" value="METHYLTRANSFERASE C9ORF114-RELATED"/>
    <property type="match status" value="1"/>
</dbReference>
<dbReference type="CDD" id="cd18086">
    <property type="entry name" value="HsC9orf114-like"/>
    <property type="match status" value="1"/>
</dbReference>
<keyword evidence="2" id="KW-0808">Transferase</keyword>
<dbReference type="GO" id="GO:0008168">
    <property type="term" value="F:methyltransferase activity"/>
    <property type="evidence" value="ECO:0007669"/>
    <property type="project" value="UniProtKB-KW"/>
</dbReference>
<dbReference type="SUPFAM" id="SSF75217">
    <property type="entry name" value="alpha/beta knot"/>
    <property type="match status" value="2"/>
</dbReference>
<protein>
    <submittedName>
        <fullName evidence="2">Putative methyltransferase C9orf114</fullName>
    </submittedName>
</protein>
<dbReference type="GO" id="GO:0032259">
    <property type="term" value="P:methylation"/>
    <property type="evidence" value="ECO:0007669"/>
    <property type="project" value="UniProtKB-KW"/>
</dbReference>
<dbReference type="PANTHER" id="PTHR12150">
    <property type="entry name" value="CLASS IV SAM-BINDING METHYLTRANSFERASE-RELATED"/>
    <property type="match status" value="1"/>
</dbReference>
<reference evidence="2 3" key="1">
    <citation type="journal article" date="2018" name="BMC Genomics">
        <title>Comparative genome analyses reveal sequence features reflecting distinct modes of host-adaptation between dicot and monocot powdery mildew.</title>
        <authorList>
            <person name="Wu Y."/>
            <person name="Ma X."/>
            <person name="Pan Z."/>
            <person name="Kale S.D."/>
            <person name="Song Y."/>
            <person name="King H."/>
            <person name="Zhang Q."/>
            <person name="Presley C."/>
            <person name="Deng X."/>
            <person name="Wei C.I."/>
            <person name="Xiao S."/>
        </authorList>
    </citation>
    <scope>NUCLEOTIDE SEQUENCE [LARGE SCALE GENOMIC DNA]</scope>
    <source>
        <strain evidence="2">UMSG1</strain>
    </source>
</reference>
<proteinExistence type="inferred from homology"/>
<name>A0A420IKN6_9PEZI</name>
<evidence type="ECO:0000313" key="2">
    <source>
        <dbReference type="EMBL" id="RKF75114.1"/>
    </source>
</evidence>
<comment type="similarity">
    <text evidence="1">Belongs to the class IV-like SAM-binding methyltransferase superfamily.</text>
</comment>
<dbReference type="InterPro" id="IPR029026">
    <property type="entry name" value="tRNA_m1G_MTases_N"/>
</dbReference>
<dbReference type="EMBL" id="MCBS01023599">
    <property type="protein sequence ID" value="RKF75114.1"/>
    <property type="molecule type" value="Genomic_DNA"/>
</dbReference>
<keyword evidence="2" id="KW-0489">Methyltransferase</keyword>
<accession>A0A420IKN6</accession>
<sequence length="369" mass="41572">MPRSFKKRKRISEAKTLTRTPNEKVIDTTKPSAVFQPTKGREWTVSIALPGSVIANAQSHDQKTSLAGHIARALSVFCIDEIVIFSDGNPPDKVIKRHSKQPPVPDQQIELTRNDYTGNSDPNHFLAHLLSYLETPPYLRKELFPLHQNLRTAGTLPSLDLPHHLKSHEWCQYREGITLEGSNEFKTFVEAGLRIPVTVEEQIPPKTRVTLKFRSGAKEANDDPTSEVIFADPVNPYEPRENGGYYWGFHIRRAARLSDVFTECTFNGGYDLTIGTSERGSNIEALFSEGESLIGSFNHLLIVFGGVAGLELAVKNDEEFQRLGVFEAKDIFDRWINICPGQGSRTIRTEEALWIGLAGLKRLFHRKEH</sequence>
<dbReference type="Pfam" id="PF02598">
    <property type="entry name" value="Methyltrn_RNA_3"/>
    <property type="match status" value="1"/>
</dbReference>
<evidence type="ECO:0000256" key="1">
    <source>
        <dbReference type="ARBA" id="ARBA00009841"/>
    </source>
</evidence>
<dbReference type="Proteomes" id="UP000285326">
    <property type="component" value="Unassembled WGS sequence"/>
</dbReference>